<dbReference type="EMBL" id="JAGINP010000011">
    <property type="protein sequence ID" value="MBP2293495.1"/>
    <property type="molecule type" value="Genomic_DNA"/>
</dbReference>
<organism evidence="1 2">
    <name type="scientific">Azospirillum rugosum</name>
    <dbReference type="NCBI Taxonomy" id="416170"/>
    <lineage>
        <taxon>Bacteria</taxon>
        <taxon>Pseudomonadati</taxon>
        <taxon>Pseudomonadota</taxon>
        <taxon>Alphaproteobacteria</taxon>
        <taxon>Rhodospirillales</taxon>
        <taxon>Azospirillaceae</taxon>
        <taxon>Azospirillum</taxon>
    </lineage>
</organism>
<dbReference type="InterPro" id="IPR008869">
    <property type="entry name" value="MlaC/ttg2D"/>
</dbReference>
<dbReference type="PANTHER" id="PTHR36573:SF1">
    <property type="entry name" value="INTERMEMBRANE PHOSPHOLIPID TRANSPORT SYSTEM BINDING PROTEIN MLAC"/>
    <property type="match status" value="1"/>
</dbReference>
<reference evidence="1 2" key="1">
    <citation type="submission" date="2021-03" db="EMBL/GenBank/DDBJ databases">
        <title>Genomic Encyclopedia of Type Strains, Phase III (KMG-III): the genomes of soil and plant-associated and newly described type strains.</title>
        <authorList>
            <person name="Whitman W."/>
        </authorList>
    </citation>
    <scope>NUCLEOTIDE SEQUENCE [LARGE SCALE GENOMIC DNA]</scope>
    <source>
        <strain evidence="1 2">IMMIB AFH-6</strain>
    </source>
</reference>
<dbReference type="InterPro" id="IPR042245">
    <property type="entry name" value="Tgt2/MlaC_sf"/>
</dbReference>
<accession>A0ABS4SLU7</accession>
<dbReference type="Proteomes" id="UP000781958">
    <property type="component" value="Unassembled WGS sequence"/>
</dbReference>
<sequence>MSSWAVRPAAAQSADPGATAFIQKLGNETVSTFANKGLPREQAVQRFRTLLYQGFDVPYIGRWVLGRYWNSASPQQQNEYQKLFEQLIVKTYADRFVDYSGESFKITGSRPEGESDTMVTTQVLRPSGPPVNVDWRVRHRDGTYKIIDVVVEGVSMGVTQRQEFASVISQNGGQVQGLIQALRQKVGQTG</sequence>
<protein>
    <submittedName>
        <fullName evidence="1">Phospholipid transport system substrate-binding protein</fullName>
    </submittedName>
</protein>
<evidence type="ECO:0000313" key="1">
    <source>
        <dbReference type="EMBL" id="MBP2293495.1"/>
    </source>
</evidence>
<dbReference type="Pfam" id="PF05494">
    <property type="entry name" value="MlaC"/>
    <property type="match status" value="1"/>
</dbReference>
<name>A0ABS4SLU7_9PROT</name>
<dbReference type="Gene3D" id="3.10.450.710">
    <property type="entry name" value="Tgt2/MlaC"/>
    <property type="match status" value="1"/>
</dbReference>
<comment type="caution">
    <text evidence="1">The sequence shown here is derived from an EMBL/GenBank/DDBJ whole genome shotgun (WGS) entry which is preliminary data.</text>
</comment>
<dbReference type="PANTHER" id="PTHR36573">
    <property type="entry name" value="INTERMEMBRANE PHOSPHOLIPID TRANSPORT SYSTEM BINDING PROTEIN MLAC"/>
    <property type="match status" value="1"/>
</dbReference>
<evidence type="ECO:0000313" key="2">
    <source>
        <dbReference type="Proteomes" id="UP000781958"/>
    </source>
</evidence>
<dbReference type="RefSeq" id="WP_307420436.1">
    <property type="nucleotide sequence ID" value="NZ_JAGINP010000011.1"/>
</dbReference>
<proteinExistence type="predicted"/>
<gene>
    <name evidence="1" type="ORF">J2851_003278</name>
</gene>
<keyword evidence="2" id="KW-1185">Reference proteome</keyword>